<keyword evidence="3" id="KW-0812">Transmembrane</keyword>
<evidence type="ECO:0000313" key="5">
    <source>
        <dbReference type="EMBL" id="PNH05452.1"/>
    </source>
</evidence>
<dbReference type="InterPro" id="IPR003734">
    <property type="entry name" value="DUF155"/>
</dbReference>
<dbReference type="EMBL" id="PGGS01000304">
    <property type="protein sequence ID" value="PNH05452.1"/>
    <property type="molecule type" value="Genomic_DNA"/>
</dbReference>
<accession>A0A2J7ZYW5</accession>
<proteinExistence type="inferred from homology"/>
<dbReference type="GO" id="GO:0005739">
    <property type="term" value="C:mitochondrion"/>
    <property type="evidence" value="ECO:0007669"/>
    <property type="project" value="UniProtKB-ARBA"/>
</dbReference>
<dbReference type="AlphaFoldDB" id="A0A2J7ZYW5"/>
<feature type="non-terminal residue" evidence="5">
    <location>
        <position position="1"/>
    </location>
</feature>
<gene>
    <name evidence="5" type="ORF">TSOC_008276</name>
</gene>
<dbReference type="Pfam" id="PF02582">
    <property type="entry name" value="DUF155"/>
    <property type="match status" value="2"/>
</dbReference>
<comment type="similarity">
    <text evidence="1">Belongs to the RMD1/sif2 family.</text>
</comment>
<reference evidence="5 6" key="1">
    <citation type="journal article" date="2017" name="Mol. Biol. Evol.">
        <title>The 4-celled Tetrabaena socialis nuclear genome reveals the essential components for genetic control of cell number at the origin of multicellularity in the volvocine lineage.</title>
        <authorList>
            <person name="Featherston J."/>
            <person name="Arakaki Y."/>
            <person name="Hanschen E.R."/>
            <person name="Ferris P.J."/>
            <person name="Michod R.E."/>
            <person name="Olson B.J.S.C."/>
            <person name="Nozaki H."/>
            <person name="Durand P.M."/>
        </authorList>
    </citation>
    <scope>NUCLEOTIDE SEQUENCE [LARGE SCALE GENOMIC DNA]</scope>
    <source>
        <strain evidence="5 6">NIES-571</strain>
    </source>
</reference>
<protein>
    <submittedName>
        <fullName evidence="5">Sporulation protein RMD1</fullName>
    </submittedName>
</protein>
<evidence type="ECO:0000256" key="2">
    <source>
        <dbReference type="SAM" id="MobiDB-lite"/>
    </source>
</evidence>
<dbReference type="InterPro" id="IPR051624">
    <property type="entry name" value="RMD1/Sad1-interacting"/>
</dbReference>
<dbReference type="OrthoDB" id="18302at2759"/>
<keyword evidence="3" id="KW-1133">Transmembrane helix</keyword>
<evidence type="ECO:0000313" key="6">
    <source>
        <dbReference type="Proteomes" id="UP000236333"/>
    </source>
</evidence>
<feature type="compositionally biased region" description="Polar residues" evidence="2">
    <location>
        <begin position="47"/>
        <end position="56"/>
    </location>
</feature>
<dbReference type="PANTHER" id="PTHR16255:SF1">
    <property type="entry name" value="REQUIRED FOR MEIOTIC NUCLEAR DIVISION PROTEIN 1 HOMOLOG"/>
    <property type="match status" value="1"/>
</dbReference>
<evidence type="ECO:0000256" key="1">
    <source>
        <dbReference type="ARBA" id="ARBA00008306"/>
    </source>
</evidence>
<feature type="transmembrane region" description="Helical" evidence="3">
    <location>
        <begin position="482"/>
        <end position="503"/>
    </location>
</feature>
<comment type="caution">
    <text evidence="5">The sequence shown here is derived from an EMBL/GenBank/DDBJ whole genome shotgun (WGS) entry which is preliminary data.</text>
</comment>
<keyword evidence="3" id="KW-0472">Membrane</keyword>
<evidence type="ECO:0000256" key="3">
    <source>
        <dbReference type="SAM" id="Phobius"/>
    </source>
</evidence>
<feature type="transmembrane region" description="Helical" evidence="3">
    <location>
        <begin position="663"/>
        <end position="686"/>
    </location>
</feature>
<organism evidence="5 6">
    <name type="scientific">Tetrabaena socialis</name>
    <dbReference type="NCBI Taxonomy" id="47790"/>
    <lineage>
        <taxon>Eukaryota</taxon>
        <taxon>Viridiplantae</taxon>
        <taxon>Chlorophyta</taxon>
        <taxon>core chlorophytes</taxon>
        <taxon>Chlorophyceae</taxon>
        <taxon>CS clade</taxon>
        <taxon>Chlamydomonadales</taxon>
        <taxon>Tetrabaenaceae</taxon>
        <taxon>Tetrabaena</taxon>
    </lineage>
</organism>
<feature type="domain" description="DUF155" evidence="4">
    <location>
        <begin position="195"/>
        <end position="458"/>
    </location>
</feature>
<dbReference type="PANTHER" id="PTHR16255">
    <property type="entry name" value="REQUIRED FOR MEIOTIC NUCLEAR DIVISION PROTEIN 1 HOMOLOG"/>
    <property type="match status" value="1"/>
</dbReference>
<name>A0A2J7ZYW5_9CHLO</name>
<feature type="region of interest" description="Disordered" evidence="2">
    <location>
        <begin position="275"/>
        <end position="315"/>
    </location>
</feature>
<keyword evidence="6" id="KW-1185">Reference proteome</keyword>
<feature type="domain" description="DUF155" evidence="4">
    <location>
        <begin position="512"/>
        <end position="635"/>
    </location>
</feature>
<feature type="region of interest" description="Disordered" evidence="2">
    <location>
        <begin position="1"/>
        <end position="56"/>
    </location>
</feature>
<dbReference type="Proteomes" id="UP000236333">
    <property type="component" value="Unassembled WGS sequence"/>
</dbReference>
<evidence type="ECO:0000259" key="4">
    <source>
        <dbReference type="Pfam" id="PF02582"/>
    </source>
</evidence>
<sequence length="692" mass="73874">SWPSSSQRAGARRRPLPLLAPPSPAAAAAARHRDVAAAAANGGGPRSTVTDVNGTNGELITPPLADNWMLASTEWRDWVTTADEAAATNGGSGSILRTEPYDSDAACHVDAGLSDGEGGGAATDAARLSMAATSSCSAPMRVAFYCVAASFDRRQLEARLREAYGSPAVRKYPDVIHCQLEAGGGGQLGGCSDAFFFDYGVVAIWGLGAEAERQLVRDIALPCAVQPLPEQDQEHDLFRCSYSSNPASGREAVGAAPLAVGAVAAAPYRAEAAYKSSGAASNPEQKLTAGGSTGGTASGRRMARRAAPAAALPVPSPPPAVLPPAAGPFSVLSFPPLIADDTITLHMRDCGDTAPKLAASYALAQSTRLSAYERAVTALVLETRHLPETLAVAGQVDIPSKEIGKLIGKVFVLKRSVNLLGSVMGTPEFFWYAPDHLQTLYGRLTEYVELTGRVELLNSRFAVLQEMLELLRAQEENRYGSYLELIVIWLIAAAVVVGFFELLELMGVIGPQHVIADDTITLHMRDCGDTAPKLAASYALAQSTRLSAYEKAVMAIVTETQHLPETLAEFGEVDIPSKEIGKLIGRVFVLKRSVNLLGSVMGTPEFFWYAPDQLQALYGRLTEYVELAGRVELLNSRFAVLQEMLELLRAQEENRHGSRLELIVIWLIVVEVVLGFFELLDLLGVIGPQHSL</sequence>